<evidence type="ECO:0008006" key="3">
    <source>
        <dbReference type="Google" id="ProtNLM"/>
    </source>
</evidence>
<protein>
    <recommendedName>
        <fullName evidence="3">CarboxypepD_reg-like domain-containing protein</fullName>
    </recommendedName>
</protein>
<dbReference type="RefSeq" id="WP_090765963.1">
    <property type="nucleotide sequence ID" value="NZ_FMZH01000002.1"/>
</dbReference>
<dbReference type="Pfam" id="PF13715">
    <property type="entry name" value="CarbopepD_reg_2"/>
    <property type="match status" value="1"/>
</dbReference>
<dbReference type="AlphaFoldDB" id="A0A1G6MXC8"/>
<evidence type="ECO:0000313" key="1">
    <source>
        <dbReference type="EMBL" id="SDC60230.1"/>
    </source>
</evidence>
<reference evidence="2" key="1">
    <citation type="submission" date="2016-10" db="EMBL/GenBank/DDBJ databases">
        <authorList>
            <person name="Varghese N."/>
            <person name="Submissions S."/>
        </authorList>
    </citation>
    <scope>NUCLEOTIDE SEQUENCE [LARGE SCALE GENOMIC DNA]</scope>
    <source>
        <strain evidence="2">DSM 18609</strain>
    </source>
</reference>
<keyword evidence="2" id="KW-1185">Reference proteome</keyword>
<dbReference type="SUPFAM" id="SSF49464">
    <property type="entry name" value="Carboxypeptidase regulatory domain-like"/>
    <property type="match status" value="1"/>
</dbReference>
<gene>
    <name evidence="1" type="ORF">SAMN04488024_102494</name>
</gene>
<name>A0A1G6MXC8_9SPHI</name>
<organism evidence="1 2">
    <name type="scientific">Pedobacter soli</name>
    <dbReference type="NCBI Taxonomy" id="390242"/>
    <lineage>
        <taxon>Bacteria</taxon>
        <taxon>Pseudomonadati</taxon>
        <taxon>Bacteroidota</taxon>
        <taxon>Sphingobacteriia</taxon>
        <taxon>Sphingobacteriales</taxon>
        <taxon>Sphingobacteriaceae</taxon>
        <taxon>Pedobacter</taxon>
    </lineage>
</organism>
<dbReference type="Proteomes" id="UP000199455">
    <property type="component" value="Unassembled WGS sequence"/>
</dbReference>
<accession>A0A1G6MXC8</accession>
<dbReference type="STRING" id="390242.SAMN04488024_102494"/>
<dbReference type="EMBL" id="FMZH01000002">
    <property type="protein sequence ID" value="SDC60230.1"/>
    <property type="molecule type" value="Genomic_DNA"/>
</dbReference>
<sequence length="387" mass="44603">MRHLSKYFLLFFSFLFFCLSNVFAQKVIKGRVLNAGNKGLESVSIYHHQILIALTDNEGNFSVKIDSLGKGQLLSFSSVGYENHSVRVDESTANADFIVKLKDKYIRLNDVEIYSPTFVQTLIKNAVAHLGDTGVVSKNLICRQYLVRDGKYKTFAEGVFDLHTDEYKNDIRLQLNGLRRLDKLRGGTSGNFQVNYAVDLRVELKCYFVTNLNDNLLNEDNEYEIEGQVEYEGVKCYKIYFNKVKNLAYRSRNGWVYITVDGHLIKGMESNVATINKSMIWINRQNYDLKNGQSYLASTYLKCNVVAGLFSMGEPSAEMELIFLDDIDPLQKNSNNFSTVKLRQDFYKYPKKNDAEFWQALYQRHHLSIPAIIVETYKSDKPIELQF</sequence>
<evidence type="ECO:0000313" key="2">
    <source>
        <dbReference type="Proteomes" id="UP000199455"/>
    </source>
</evidence>
<proteinExistence type="predicted"/>
<dbReference type="InterPro" id="IPR008969">
    <property type="entry name" value="CarboxyPept-like_regulatory"/>
</dbReference>